<accession>A0ABT1KSX1</accession>
<dbReference type="RefSeq" id="WP_254180068.1">
    <property type="nucleotide sequence ID" value="NZ_JANARS010000001.1"/>
</dbReference>
<reference evidence="1 2" key="1">
    <citation type="submission" date="2022-06" db="EMBL/GenBank/DDBJ databases">
        <authorList>
            <person name="So Y."/>
        </authorList>
    </citation>
    <scope>NUCLEOTIDE SEQUENCE [LARGE SCALE GENOMIC DNA]</scope>
    <source>
        <strain evidence="1 2">STR3</strain>
    </source>
</reference>
<dbReference type="EMBL" id="JANARS010000001">
    <property type="protein sequence ID" value="MCP3420845.1"/>
    <property type="molecule type" value="Genomic_DNA"/>
</dbReference>
<proteinExistence type="predicted"/>
<evidence type="ECO:0000313" key="2">
    <source>
        <dbReference type="Proteomes" id="UP001204524"/>
    </source>
</evidence>
<dbReference type="Proteomes" id="UP001204524">
    <property type="component" value="Unassembled WGS sequence"/>
</dbReference>
<gene>
    <name evidence="1" type="ORF">NCI01_03450</name>
</gene>
<name>A0ABT1KSX1_9ACTN</name>
<organism evidence="1 2">
    <name type="scientific">Nocardioides pinisoli</name>
    <dbReference type="NCBI Taxonomy" id="2950279"/>
    <lineage>
        <taxon>Bacteria</taxon>
        <taxon>Bacillati</taxon>
        <taxon>Actinomycetota</taxon>
        <taxon>Actinomycetes</taxon>
        <taxon>Propionibacteriales</taxon>
        <taxon>Nocardioidaceae</taxon>
        <taxon>Nocardioides</taxon>
    </lineage>
</organism>
<evidence type="ECO:0000313" key="1">
    <source>
        <dbReference type="EMBL" id="MCP3420845.1"/>
    </source>
</evidence>
<evidence type="ECO:0008006" key="3">
    <source>
        <dbReference type="Google" id="ProtNLM"/>
    </source>
</evidence>
<protein>
    <recommendedName>
        <fullName evidence="3">HPt domain-containing protein</fullName>
    </recommendedName>
</protein>
<comment type="caution">
    <text evidence="1">The sequence shown here is derived from an EMBL/GenBank/DDBJ whole genome shotgun (WGS) entry which is preliminary data.</text>
</comment>
<keyword evidence="2" id="KW-1185">Reference proteome</keyword>
<sequence length="126" mass="12667">MSASGKRSLMQVEPARLVELAGSSERILDAMRQDWGDAVAELAGACAALGDAAGTANLAASYADALADAEEVLASLAGALELGVAGLVDAARDALHADDTVAAELIRATHLLGERPFGIMPGPGGR</sequence>